<evidence type="ECO:0000256" key="3">
    <source>
        <dbReference type="ARBA" id="ARBA00023163"/>
    </source>
</evidence>
<proteinExistence type="predicted"/>
<evidence type="ECO:0000313" key="6">
    <source>
        <dbReference type="Proteomes" id="UP000263900"/>
    </source>
</evidence>
<dbReference type="CDD" id="cd06976">
    <property type="entry name" value="cupin_MtlR-like_N"/>
    <property type="match status" value="1"/>
</dbReference>
<dbReference type="PROSITE" id="PS01124">
    <property type="entry name" value="HTH_ARAC_FAMILY_2"/>
    <property type="match status" value="1"/>
</dbReference>
<dbReference type="EMBL" id="CP032157">
    <property type="protein sequence ID" value="AXY72896.1"/>
    <property type="molecule type" value="Genomic_DNA"/>
</dbReference>
<dbReference type="AlphaFoldDB" id="A0A3B7MIL6"/>
<gene>
    <name evidence="5" type="ORF">D3H65_02450</name>
</gene>
<feature type="domain" description="HTH araC/xylS-type" evidence="4">
    <location>
        <begin position="187"/>
        <end position="285"/>
    </location>
</feature>
<dbReference type="Proteomes" id="UP000263900">
    <property type="component" value="Chromosome"/>
</dbReference>
<keyword evidence="6" id="KW-1185">Reference proteome</keyword>
<dbReference type="SUPFAM" id="SSF46689">
    <property type="entry name" value="Homeodomain-like"/>
    <property type="match status" value="2"/>
</dbReference>
<keyword evidence="3" id="KW-0804">Transcription</keyword>
<dbReference type="InterPro" id="IPR018060">
    <property type="entry name" value="HTH_AraC"/>
</dbReference>
<dbReference type="InterPro" id="IPR009057">
    <property type="entry name" value="Homeodomain-like_sf"/>
</dbReference>
<dbReference type="Pfam" id="PF12833">
    <property type="entry name" value="HTH_18"/>
    <property type="match status" value="1"/>
</dbReference>
<organism evidence="5 6">
    <name type="scientific">Paraflavitalea soli</name>
    <dbReference type="NCBI Taxonomy" id="2315862"/>
    <lineage>
        <taxon>Bacteria</taxon>
        <taxon>Pseudomonadati</taxon>
        <taxon>Bacteroidota</taxon>
        <taxon>Chitinophagia</taxon>
        <taxon>Chitinophagales</taxon>
        <taxon>Chitinophagaceae</taxon>
        <taxon>Paraflavitalea</taxon>
    </lineage>
</organism>
<dbReference type="PANTHER" id="PTHR43280">
    <property type="entry name" value="ARAC-FAMILY TRANSCRIPTIONAL REGULATOR"/>
    <property type="match status" value="1"/>
</dbReference>
<dbReference type="PANTHER" id="PTHR43280:SF27">
    <property type="entry name" value="TRANSCRIPTIONAL REGULATOR MTLR"/>
    <property type="match status" value="1"/>
</dbReference>
<dbReference type="InterPro" id="IPR014710">
    <property type="entry name" value="RmlC-like_jellyroll"/>
</dbReference>
<keyword evidence="1" id="KW-0805">Transcription regulation</keyword>
<dbReference type="Gene3D" id="2.60.120.10">
    <property type="entry name" value="Jelly Rolls"/>
    <property type="match status" value="1"/>
</dbReference>
<accession>A0A3B7MIL6</accession>
<sequence length="290" mass="34174">MKAHLMKIHLDAEHSFSVRHDIAPHFYDHWHYHPELELVHIIKGYGRQFIGDHIHHFKANDMILLGADLPHWFRSDEKFLRKNSTLQVEAIIVHFTPECLGADFFRLPENKDLLKLFDKAQQGVRIKNQTRALVAEYMQQLVTARKSERIILLMQVLHTIAGSRQTKTVCSKGLDFHYNDREADRMNNIYQYIMKNFSREISLEQIAKVAHISPNSFCRYFKSRIKKTFSQFLMEVRIGHACKLLAETQKSIAEVCYESGFNNFSNFNRHFKSITTKTPMAHRKHYQNTE</sequence>
<dbReference type="InterPro" id="IPR011051">
    <property type="entry name" value="RmlC_Cupin_sf"/>
</dbReference>
<dbReference type="InterPro" id="IPR003313">
    <property type="entry name" value="AraC-bd"/>
</dbReference>
<dbReference type="KEGG" id="pseg:D3H65_02450"/>
<dbReference type="Gene3D" id="1.10.10.60">
    <property type="entry name" value="Homeodomain-like"/>
    <property type="match status" value="2"/>
</dbReference>
<dbReference type="GO" id="GO:0043565">
    <property type="term" value="F:sequence-specific DNA binding"/>
    <property type="evidence" value="ECO:0007669"/>
    <property type="project" value="InterPro"/>
</dbReference>
<protein>
    <submittedName>
        <fullName evidence="5">AraC family transcriptional regulator</fullName>
    </submittedName>
</protein>
<evidence type="ECO:0000256" key="2">
    <source>
        <dbReference type="ARBA" id="ARBA00023125"/>
    </source>
</evidence>
<dbReference type="OrthoDB" id="745435at2"/>
<reference evidence="5 6" key="1">
    <citation type="submission" date="2018-09" db="EMBL/GenBank/DDBJ databases">
        <title>Genome sequencing of strain 6GH32-13.</title>
        <authorList>
            <person name="Weon H.-Y."/>
            <person name="Heo J."/>
            <person name="Kwon S.-W."/>
        </authorList>
    </citation>
    <scope>NUCLEOTIDE SEQUENCE [LARGE SCALE GENOMIC DNA]</scope>
    <source>
        <strain evidence="5 6">5GH32-13</strain>
    </source>
</reference>
<evidence type="ECO:0000259" key="4">
    <source>
        <dbReference type="PROSITE" id="PS01124"/>
    </source>
</evidence>
<evidence type="ECO:0000313" key="5">
    <source>
        <dbReference type="EMBL" id="AXY72896.1"/>
    </source>
</evidence>
<dbReference type="SUPFAM" id="SSF51182">
    <property type="entry name" value="RmlC-like cupins"/>
    <property type="match status" value="1"/>
</dbReference>
<keyword evidence="2" id="KW-0238">DNA-binding</keyword>
<dbReference type="GO" id="GO:0003700">
    <property type="term" value="F:DNA-binding transcription factor activity"/>
    <property type="evidence" value="ECO:0007669"/>
    <property type="project" value="InterPro"/>
</dbReference>
<evidence type="ECO:0000256" key="1">
    <source>
        <dbReference type="ARBA" id="ARBA00023015"/>
    </source>
</evidence>
<dbReference type="SMART" id="SM00342">
    <property type="entry name" value="HTH_ARAC"/>
    <property type="match status" value="1"/>
</dbReference>
<name>A0A3B7MIL6_9BACT</name>
<dbReference type="Pfam" id="PF02311">
    <property type="entry name" value="AraC_binding"/>
    <property type="match status" value="1"/>
</dbReference>
<dbReference type="RefSeq" id="WP_119048734.1">
    <property type="nucleotide sequence ID" value="NZ_CP032157.1"/>
</dbReference>